<evidence type="ECO:0000259" key="12">
    <source>
        <dbReference type="PROSITE" id="PS50929"/>
    </source>
</evidence>
<evidence type="ECO:0000256" key="3">
    <source>
        <dbReference type="ARBA" id="ARBA00022448"/>
    </source>
</evidence>
<accession>A5E0L4</accession>
<evidence type="ECO:0000256" key="7">
    <source>
        <dbReference type="ARBA" id="ARBA00022989"/>
    </source>
</evidence>
<dbReference type="CDD" id="cd18597">
    <property type="entry name" value="ABC_6TM_YOR1_D1_like"/>
    <property type="match status" value="1"/>
</dbReference>
<comment type="similarity">
    <text evidence="2">Belongs to the ABC transporter superfamily. ABCC family. Conjugate transporter (TC 3.A.1.208) subfamily.</text>
</comment>
<dbReference type="InterPro" id="IPR003593">
    <property type="entry name" value="AAA+_ATPase"/>
</dbReference>
<dbReference type="HOGENOM" id="CLU_000604_27_1_1"/>
<feature type="transmembrane region" description="Helical" evidence="10">
    <location>
        <begin position="299"/>
        <end position="323"/>
    </location>
</feature>
<dbReference type="InterPro" id="IPR036640">
    <property type="entry name" value="ABC1_TM_sf"/>
</dbReference>
<feature type="domain" description="ABC transmembrane type-1" evidence="12">
    <location>
        <begin position="936"/>
        <end position="1210"/>
    </location>
</feature>
<feature type="transmembrane region" description="Helical" evidence="10">
    <location>
        <begin position="271"/>
        <end position="293"/>
    </location>
</feature>
<feature type="transmembrane region" description="Helical" evidence="10">
    <location>
        <begin position="381"/>
        <end position="404"/>
    </location>
</feature>
<dbReference type="GO" id="GO:0005886">
    <property type="term" value="C:plasma membrane"/>
    <property type="evidence" value="ECO:0007669"/>
    <property type="project" value="TreeGrafter"/>
</dbReference>
<feature type="compositionally biased region" description="Basic residues" evidence="9">
    <location>
        <begin position="514"/>
        <end position="540"/>
    </location>
</feature>
<dbReference type="FunFam" id="3.40.50.300:FF:001750">
    <property type="entry name" value="ATP-binding cassette transporter"/>
    <property type="match status" value="1"/>
</dbReference>
<evidence type="ECO:0000259" key="11">
    <source>
        <dbReference type="PROSITE" id="PS50893"/>
    </source>
</evidence>
<proteinExistence type="inferred from homology"/>
<evidence type="ECO:0000256" key="6">
    <source>
        <dbReference type="ARBA" id="ARBA00022840"/>
    </source>
</evidence>
<evidence type="ECO:0000256" key="1">
    <source>
        <dbReference type="ARBA" id="ARBA00004141"/>
    </source>
</evidence>
<dbReference type="KEGG" id="lel:PVL30_002644"/>
<dbReference type="CDD" id="cd03250">
    <property type="entry name" value="ABCC_MRP_domain1"/>
    <property type="match status" value="1"/>
</dbReference>
<dbReference type="PROSITE" id="PS50929">
    <property type="entry name" value="ABC_TM1F"/>
    <property type="match status" value="2"/>
</dbReference>
<keyword evidence="6" id="KW-0067">ATP-binding</keyword>
<organism evidence="13 14">
    <name type="scientific">Lodderomyces elongisporus (strain ATCC 11503 / CBS 2605 / JCM 1781 / NBRC 1676 / NRRL YB-4239)</name>
    <name type="common">Yeast</name>
    <name type="synonym">Saccharomyces elongisporus</name>
    <dbReference type="NCBI Taxonomy" id="379508"/>
    <lineage>
        <taxon>Eukaryota</taxon>
        <taxon>Fungi</taxon>
        <taxon>Dikarya</taxon>
        <taxon>Ascomycota</taxon>
        <taxon>Saccharomycotina</taxon>
        <taxon>Pichiomycetes</taxon>
        <taxon>Debaryomycetaceae</taxon>
        <taxon>Candida/Lodderomyces clade</taxon>
        <taxon>Lodderomyces</taxon>
    </lineage>
</organism>
<comment type="subcellular location">
    <subcellularLocation>
        <location evidence="1">Membrane</location>
        <topology evidence="1">Multi-pass membrane protein</topology>
    </subcellularLocation>
</comment>
<evidence type="ECO:0000256" key="10">
    <source>
        <dbReference type="SAM" id="Phobius"/>
    </source>
</evidence>
<dbReference type="InterPro" id="IPR011527">
    <property type="entry name" value="ABC1_TM_dom"/>
</dbReference>
<dbReference type="PROSITE" id="PS00211">
    <property type="entry name" value="ABC_TRANSPORTER_1"/>
    <property type="match status" value="2"/>
</dbReference>
<evidence type="ECO:0000256" key="9">
    <source>
        <dbReference type="SAM" id="MobiDB-lite"/>
    </source>
</evidence>
<dbReference type="GO" id="GO:0005524">
    <property type="term" value="F:ATP binding"/>
    <property type="evidence" value="ECO:0007669"/>
    <property type="project" value="UniProtKB-KW"/>
</dbReference>
<evidence type="ECO:0000256" key="4">
    <source>
        <dbReference type="ARBA" id="ARBA00022692"/>
    </source>
</evidence>
<dbReference type="SUPFAM" id="SSF90123">
    <property type="entry name" value="ABC transporter transmembrane region"/>
    <property type="match status" value="2"/>
</dbReference>
<dbReference type="FunCoup" id="A5E0L4">
    <property type="interactions" value="253"/>
</dbReference>
<dbReference type="eggNOG" id="KOG0054">
    <property type="taxonomic scope" value="Eukaryota"/>
</dbReference>
<sequence>MDAGLDTSSLELGDNTYKPQSRVLTFLFRHKDYPIPKDDERTLYPEKQSNWLSRLFFWWVNPLLNVGYYRTLQPNDLFILTDEMKVERQHEIFQSYFEVELARAIQLHLAMKCEKRRNETLTTSSVSEEQDLDDFKLSAKSMYIALFLTMKRRLIVATALATLCLAAIAVSPFLTKKLINFVEGRALGIYPTVNKGIGYAIGSVLLSLVSGFLFQHYFYLSGILGAQVKALLTKAILKKSFKLDAQSRHKFTQAKITSLITTDLARIELGYLFHPLLVCLPVPVVLTIIILIINIRVSAVIGIVIFIIFLGIISVGAAKMFALRDAVSKVTDRRVNIMKEILNNLKMIKYYSWEHPYLQKVTNVRNEEVDMIMQIQTLRNIIFSLAMTLTGICSMIAFVILWAINGETSSAANIFSSVSAFEILGLMVFFIPQALSTTLDMLLGFRRVGALLSAPEEKHYPGYNVIEDSTKDDQAIVLKDASFIWATFDDNESKGNGHESDDYESDDDDTPAQKKAKKKQRKLKKKLEKKETKRKTKLAKKQGITVEELEKRENNDEKTLVKNEKSEKKQITDQTTFAGLRNINLDIKKGEFVVITGAIGSGKSSLLNAISGFMTCEGGEIDIYGSLLLCGAPWIQNTTIRENITFGSPLEQKTYDDVIYACALNIDLDNLGGGDLTEVGEKGITLSGGQKARINLARAVYADRDILLLDDVLSAVDARVGKHILNNCLLGYLKNKTRILATHQLSLIGQADRIIFLNGDGTIDVGTLEELTLRNAKFDNLMQHSKLENTNIDDFDIESNNGIDNDCVREKDEKGETKRENGQFIGEIDEDTNTYQEHGVGDDEIGTKYSHSLQNITRELTNGHGVGNNTNYNQFGSNHELNEEYRDYNLNKDAAKGKLIVAEERAENSLKFEVYKNYIKFGAGKMGTFLFITMFVFLLTIATFCDIFTNTWLSFWISNKFPGRSSGFYIGIYVMFTLLWVIFLTLTFLLFIRGTTTSSKIMNIKAINRILYAPMSFMDTTPMGRILNRFTKDADALDNEISDNLRILFQAIAKLIGVLILLIIYIPWFACALPAIFIVFFLIANYYQASNRETKRIEAILRSFVYNNVNEMLSGMNTIKSYKDVSRFDKRGDDLLNTANEATFIVSANQRWLGIHLDLLAQAVFLLVCLLCVNRVFDVSAASTGLLITYTTQMAGELNNLFRSFTMAENDLNAAERIGHYALKLDQEAPYKIDANAPPSNWPESGAVEFVDANMRYRPGLPLVLKNLSVEIKPNEKIGICGRTGAGKSSIMTALFRLAELSSGKIVIDGVDISTIGLQDLRSKLSIIPQDPVLFNGTIRSNLDPFDEHTDEVLWESLRRAGILTVEELNAAKAITKNGKDKNNGEHGSKPKGNGADGKSESEGNGAGGKSESESDGESELPKFHLYRQVEDEGENFSLGERQLISFARALVRDSKIIVLDEATSSVDYKTDSRIQQTIATEFQNCTILCIAHRLKTIVGYDKIIVMDKGSMLEYDTPWNLFNKVGGAKVFREMCDKSNIVEADFVNRG</sequence>
<reference evidence="13 14" key="1">
    <citation type="journal article" date="2009" name="Nature">
        <title>Evolution of pathogenicity and sexual reproduction in eight Candida genomes.</title>
        <authorList>
            <person name="Butler G."/>
            <person name="Rasmussen M.D."/>
            <person name="Lin M.F."/>
            <person name="Santos M.A."/>
            <person name="Sakthikumar S."/>
            <person name="Munro C.A."/>
            <person name="Rheinbay E."/>
            <person name="Grabherr M."/>
            <person name="Forche A."/>
            <person name="Reedy J.L."/>
            <person name="Agrafioti I."/>
            <person name="Arnaud M.B."/>
            <person name="Bates S."/>
            <person name="Brown A.J."/>
            <person name="Brunke S."/>
            <person name="Costanzo M.C."/>
            <person name="Fitzpatrick D.A."/>
            <person name="de Groot P.W."/>
            <person name="Harris D."/>
            <person name="Hoyer L.L."/>
            <person name="Hube B."/>
            <person name="Klis F.M."/>
            <person name="Kodira C."/>
            <person name="Lennard N."/>
            <person name="Logue M.E."/>
            <person name="Martin R."/>
            <person name="Neiman A.M."/>
            <person name="Nikolaou E."/>
            <person name="Quail M.A."/>
            <person name="Quinn J."/>
            <person name="Santos M.C."/>
            <person name="Schmitzberger F.F."/>
            <person name="Sherlock G."/>
            <person name="Shah P."/>
            <person name="Silverstein K.A."/>
            <person name="Skrzypek M.S."/>
            <person name="Soll D."/>
            <person name="Staggs R."/>
            <person name="Stansfield I."/>
            <person name="Stumpf M.P."/>
            <person name="Sudbery P.E."/>
            <person name="Srikantha T."/>
            <person name="Zeng Q."/>
            <person name="Berman J."/>
            <person name="Berriman M."/>
            <person name="Heitman J."/>
            <person name="Gow N.A."/>
            <person name="Lorenz M.C."/>
            <person name="Birren B.W."/>
            <person name="Kellis M."/>
            <person name="Cuomo C.A."/>
        </authorList>
    </citation>
    <scope>NUCLEOTIDE SEQUENCE [LARGE SCALE GENOMIC DNA]</scope>
    <source>
        <strain evidence="14">ATCC 11503 / BCRC 21390 / CBS 2605 / JCM 1781 / NBRC 1676 / NRRL YB-4239</strain>
    </source>
</reference>
<dbReference type="Proteomes" id="UP000001996">
    <property type="component" value="Unassembled WGS sequence"/>
</dbReference>
<feature type="transmembrane region" description="Helical" evidence="10">
    <location>
        <begin position="197"/>
        <end position="220"/>
    </location>
</feature>
<dbReference type="InterPro" id="IPR017871">
    <property type="entry name" value="ABC_transporter-like_CS"/>
</dbReference>
<keyword evidence="5" id="KW-0547">Nucleotide-binding</keyword>
<dbReference type="FunFam" id="1.20.1560.10:FF:000010">
    <property type="entry name" value="Multidrug resistance-associated ABC transporter"/>
    <property type="match status" value="1"/>
</dbReference>
<dbReference type="EMBL" id="CH981527">
    <property type="protein sequence ID" value="EDK44972.1"/>
    <property type="molecule type" value="Genomic_DNA"/>
</dbReference>
<feature type="compositionally biased region" description="Acidic residues" evidence="9">
    <location>
        <begin position="501"/>
        <end position="510"/>
    </location>
</feature>
<gene>
    <name evidence="13" type="ORF">LELG_03151</name>
</gene>
<dbReference type="Pfam" id="PF00005">
    <property type="entry name" value="ABC_tran"/>
    <property type="match status" value="2"/>
</dbReference>
<dbReference type="OrthoDB" id="6500128at2759"/>
<feature type="region of interest" description="Disordered" evidence="9">
    <location>
        <begin position="494"/>
        <end position="543"/>
    </location>
</feature>
<keyword evidence="7 10" id="KW-1133">Transmembrane helix</keyword>
<dbReference type="SMART" id="SM00382">
    <property type="entry name" value="AAA"/>
    <property type="match status" value="2"/>
</dbReference>
<evidence type="ECO:0000256" key="5">
    <source>
        <dbReference type="ARBA" id="ARBA00022741"/>
    </source>
</evidence>
<feature type="transmembrane region" description="Helical" evidence="10">
    <location>
        <begin position="154"/>
        <end position="174"/>
    </location>
</feature>
<dbReference type="GeneID" id="5232313"/>
<feature type="compositionally biased region" description="Basic and acidic residues" evidence="9">
    <location>
        <begin position="1378"/>
        <end position="1389"/>
    </location>
</feature>
<evidence type="ECO:0000256" key="8">
    <source>
        <dbReference type="ARBA" id="ARBA00023136"/>
    </source>
</evidence>
<dbReference type="Gene3D" id="1.20.1560.10">
    <property type="entry name" value="ABC transporter type 1, transmembrane domain"/>
    <property type="match status" value="2"/>
</dbReference>
<feature type="domain" description="ABC transporter" evidence="11">
    <location>
        <begin position="561"/>
        <end position="784"/>
    </location>
</feature>
<keyword evidence="14" id="KW-1185">Reference proteome</keyword>
<feature type="transmembrane region" description="Helical" evidence="10">
    <location>
        <begin position="969"/>
        <end position="992"/>
    </location>
</feature>
<feature type="transmembrane region" description="Helical" evidence="10">
    <location>
        <begin position="1047"/>
        <end position="1066"/>
    </location>
</feature>
<dbReference type="PROSITE" id="PS50893">
    <property type="entry name" value="ABC_TRANSPORTER_2"/>
    <property type="match status" value="2"/>
</dbReference>
<keyword evidence="3" id="KW-0813">Transport</keyword>
<dbReference type="GO" id="GO:0008559">
    <property type="term" value="F:ABC-type xenobiotic transporter activity"/>
    <property type="evidence" value="ECO:0007669"/>
    <property type="project" value="TreeGrafter"/>
</dbReference>
<protein>
    <recommendedName>
        <fullName evidence="15">Oligomycin resistance ATP-dependent permease YOR1</fullName>
    </recommendedName>
</protein>
<evidence type="ECO:0000256" key="2">
    <source>
        <dbReference type="ARBA" id="ARBA00009726"/>
    </source>
</evidence>
<dbReference type="InParanoid" id="A5E0L4"/>
<keyword evidence="4 10" id="KW-0812">Transmembrane</keyword>
<dbReference type="GO" id="GO:0016887">
    <property type="term" value="F:ATP hydrolysis activity"/>
    <property type="evidence" value="ECO:0007669"/>
    <property type="project" value="InterPro"/>
</dbReference>
<dbReference type="InterPro" id="IPR050173">
    <property type="entry name" value="ABC_transporter_C-like"/>
</dbReference>
<dbReference type="InterPro" id="IPR027417">
    <property type="entry name" value="P-loop_NTPase"/>
</dbReference>
<dbReference type="CDD" id="cd03244">
    <property type="entry name" value="ABCC_MRP_domain2"/>
    <property type="match status" value="1"/>
</dbReference>
<dbReference type="Pfam" id="PF00664">
    <property type="entry name" value="ABC_membrane"/>
    <property type="match status" value="2"/>
</dbReference>
<dbReference type="InterPro" id="IPR003439">
    <property type="entry name" value="ABC_transporter-like_ATP-bd"/>
</dbReference>
<name>A5E0L4_LODEL</name>
<evidence type="ECO:0000313" key="13">
    <source>
        <dbReference type="EMBL" id="EDK44972.1"/>
    </source>
</evidence>
<dbReference type="CDD" id="cd18606">
    <property type="entry name" value="ABC_6TM_YOR1_D2_like"/>
    <property type="match status" value="1"/>
</dbReference>
<feature type="domain" description="ABC transporter" evidence="11">
    <location>
        <begin position="1248"/>
        <end position="1534"/>
    </location>
</feature>
<feature type="transmembrane region" description="Helical" evidence="10">
    <location>
        <begin position="929"/>
        <end position="949"/>
    </location>
</feature>
<dbReference type="VEuPathDB" id="FungiDB:LELG_03151"/>
<feature type="domain" description="ABC transmembrane type-1" evidence="12">
    <location>
        <begin position="155"/>
        <end position="440"/>
    </location>
</feature>
<feature type="region of interest" description="Disordered" evidence="9">
    <location>
        <begin position="1375"/>
        <end position="1422"/>
    </location>
</feature>
<dbReference type="Gene3D" id="3.40.50.300">
    <property type="entry name" value="P-loop containing nucleotide triphosphate hydrolases"/>
    <property type="match status" value="2"/>
</dbReference>
<evidence type="ECO:0000313" key="14">
    <source>
        <dbReference type="Proteomes" id="UP000001996"/>
    </source>
</evidence>
<evidence type="ECO:0008006" key="15">
    <source>
        <dbReference type="Google" id="ProtNLM"/>
    </source>
</evidence>
<dbReference type="PANTHER" id="PTHR24223">
    <property type="entry name" value="ATP-BINDING CASSETTE SUB-FAMILY C"/>
    <property type="match status" value="1"/>
</dbReference>
<keyword evidence="8 10" id="KW-0472">Membrane</keyword>
<dbReference type="OMA" id="CPQDWPS"/>
<dbReference type="PANTHER" id="PTHR24223:SF456">
    <property type="entry name" value="MULTIDRUG RESISTANCE-ASSOCIATED PROTEIN LETHAL(2)03659"/>
    <property type="match status" value="1"/>
</dbReference>
<dbReference type="SUPFAM" id="SSF52540">
    <property type="entry name" value="P-loop containing nucleoside triphosphate hydrolases"/>
    <property type="match status" value="2"/>
</dbReference>